<sequence>ASSVDAERSFSSGRLTVNHLQHNMSSQSFKAQVAVGSWIKTPLLSDVKVVARVIE</sequence>
<evidence type="ECO:0008006" key="3">
    <source>
        <dbReference type="Google" id="ProtNLM"/>
    </source>
</evidence>
<protein>
    <recommendedName>
        <fullName evidence="3">HAT C-terminal dimerisation domain-containing protein</fullName>
    </recommendedName>
</protein>
<name>S7Q662_GLOTA</name>
<dbReference type="OrthoDB" id="3268424at2759"/>
<dbReference type="RefSeq" id="XP_007866078.1">
    <property type="nucleotide sequence ID" value="XM_007867887.1"/>
</dbReference>
<dbReference type="eggNOG" id="ENOG502T1K5">
    <property type="taxonomic scope" value="Eukaryota"/>
</dbReference>
<keyword evidence="2" id="KW-1185">Reference proteome</keyword>
<dbReference type="EMBL" id="KB469302">
    <property type="protein sequence ID" value="EPQ54973.1"/>
    <property type="molecule type" value="Genomic_DNA"/>
</dbReference>
<evidence type="ECO:0000313" key="1">
    <source>
        <dbReference type="EMBL" id="EPQ54973.1"/>
    </source>
</evidence>
<feature type="non-terminal residue" evidence="1">
    <location>
        <position position="55"/>
    </location>
</feature>
<proteinExistence type="predicted"/>
<evidence type="ECO:0000313" key="2">
    <source>
        <dbReference type="Proteomes" id="UP000030669"/>
    </source>
</evidence>
<gene>
    <name evidence="1" type="ORF">GLOTRDRAFT_25702</name>
</gene>
<dbReference type="HOGENOM" id="CLU_009123_16_1_1"/>
<feature type="non-terminal residue" evidence="1">
    <location>
        <position position="1"/>
    </location>
</feature>
<dbReference type="OMA" id="MASDYCS"/>
<dbReference type="KEGG" id="gtr:GLOTRDRAFT_25702"/>
<dbReference type="GeneID" id="19305170"/>
<dbReference type="Proteomes" id="UP000030669">
    <property type="component" value="Unassembled WGS sequence"/>
</dbReference>
<organism evidence="1 2">
    <name type="scientific">Gloeophyllum trabeum (strain ATCC 11539 / FP-39264 / Madison 617)</name>
    <name type="common">Brown rot fungus</name>
    <dbReference type="NCBI Taxonomy" id="670483"/>
    <lineage>
        <taxon>Eukaryota</taxon>
        <taxon>Fungi</taxon>
        <taxon>Dikarya</taxon>
        <taxon>Basidiomycota</taxon>
        <taxon>Agaricomycotina</taxon>
        <taxon>Agaricomycetes</taxon>
        <taxon>Gloeophyllales</taxon>
        <taxon>Gloeophyllaceae</taxon>
        <taxon>Gloeophyllum</taxon>
    </lineage>
</organism>
<reference evidence="1 2" key="1">
    <citation type="journal article" date="2012" name="Science">
        <title>The Paleozoic origin of enzymatic lignin decomposition reconstructed from 31 fungal genomes.</title>
        <authorList>
            <person name="Floudas D."/>
            <person name="Binder M."/>
            <person name="Riley R."/>
            <person name="Barry K."/>
            <person name="Blanchette R.A."/>
            <person name="Henrissat B."/>
            <person name="Martinez A.T."/>
            <person name="Otillar R."/>
            <person name="Spatafora J.W."/>
            <person name="Yadav J.S."/>
            <person name="Aerts A."/>
            <person name="Benoit I."/>
            <person name="Boyd A."/>
            <person name="Carlson A."/>
            <person name="Copeland A."/>
            <person name="Coutinho P.M."/>
            <person name="de Vries R.P."/>
            <person name="Ferreira P."/>
            <person name="Findley K."/>
            <person name="Foster B."/>
            <person name="Gaskell J."/>
            <person name="Glotzer D."/>
            <person name="Gorecki P."/>
            <person name="Heitman J."/>
            <person name="Hesse C."/>
            <person name="Hori C."/>
            <person name="Igarashi K."/>
            <person name="Jurgens J.A."/>
            <person name="Kallen N."/>
            <person name="Kersten P."/>
            <person name="Kohler A."/>
            <person name="Kuees U."/>
            <person name="Kumar T.K.A."/>
            <person name="Kuo A."/>
            <person name="LaButti K."/>
            <person name="Larrondo L.F."/>
            <person name="Lindquist E."/>
            <person name="Ling A."/>
            <person name="Lombard V."/>
            <person name="Lucas S."/>
            <person name="Lundell T."/>
            <person name="Martin R."/>
            <person name="McLaughlin D.J."/>
            <person name="Morgenstern I."/>
            <person name="Morin E."/>
            <person name="Murat C."/>
            <person name="Nagy L.G."/>
            <person name="Nolan M."/>
            <person name="Ohm R.A."/>
            <person name="Patyshakuliyeva A."/>
            <person name="Rokas A."/>
            <person name="Ruiz-Duenas F.J."/>
            <person name="Sabat G."/>
            <person name="Salamov A."/>
            <person name="Samejima M."/>
            <person name="Schmutz J."/>
            <person name="Slot J.C."/>
            <person name="St John F."/>
            <person name="Stenlid J."/>
            <person name="Sun H."/>
            <person name="Sun S."/>
            <person name="Syed K."/>
            <person name="Tsang A."/>
            <person name="Wiebenga A."/>
            <person name="Young D."/>
            <person name="Pisabarro A."/>
            <person name="Eastwood D.C."/>
            <person name="Martin F."/>
            <person name="Cullen D."/>
            <person name="Grigoriev I.V."/>
            <person name="Hibbett D.S."/>
        </authorList>
    </citation>
    <scope>NUCLEOTIDE SEQUENCE [LARGE SCALE GENOMIC DNA]</scope>
    <source>
        <strain evidence="1 2">ATCC 11539</strain>
    </source>
</reference>
<dbReference type="AlphaFoldDB" id="S7Q662"/>
<accession>S7Q662</accession>